<evidence type="ECO:0000313" key="3">
    <source>
        <dbReference type="Proteomes" id="UP000037136"/>
    </source>
</evidence>
<organism evidence="2 3">
    <name type="scientific">Ophiocordyceps unilateralis</name>
    <name type="common">Zombie-ant fungus</name>
    <name type="synonym">Torrubia unilateralis</name>
    <dbReference type="NCBI Taxonomy" id="268505"/>
    <lineage>
        <taxon>Eukaryota</taxon>
        <taxon>Fungi</taxon>
        <taxon>Dikarya</taxon>
        <taxon>Ascomycota</taxon>
        <taxon>Pezizomycotina</taxon>
        <taxon>Sordariomycetes</taxon>
        <taxon>Hypocreomycetidae</taxon>
        <taxon>Hypocreales</taxon>
        <taxon>Ophiocordycipitaceae</taxon>
        <taxon>Ophiocordyceps</taxon>
    </lineage>
</organism>
<keyword evidence="3" id="KW-1185">Reference proteome</keyword>
<accession>A0A2A9PDQ7</accession>
<sequence>MWTRGFDEIRRLSSNCPEGFEDGRTTTQRITASPSWTSKPTLGVSRRRRLSVRRLPPPPQTMALPGPSPAAIPLSTVVRLSTSIRVSGNGEDVGVGRLRGILMASLASIQQTFATSLLRASSS</sequence>
<proteinExistence type="predicted"/>
<feature type="region of interest" description="Disordered" evidence="1">
    <location>
        <begin position="19"/>
        <end position="47"/>
    </location>
</feature>
<reference evidence="2 3" key="2">
    <citation type="journal article" date="2017" name="Sci. Rep.">
        <title>Ant-infecting Ophiocordyceps genomes reveal a high diversity of potential behavioral manipulation genes and a possible major role for enterotoxins.</title>
        <authorList>
            <person name="de Bekker C."/>
            <person name="Ohm R.A."/>
            <person name="Evans H.C."/>
            <person name="Brachmann A."/>
            <person name="Hughes D.P."/>
        </authorList>
    </citation>
    <scope>NUCLEOTIDE SEQUENCE [LARGE SCALE GENOMIC DNA]</scope>
    <source>
        <strain evidence="2 3">SC16a</strain>
    </source>
</reference>
<feature type="compositionally biased region" description="Polar residues" evidence="1">
    <location>
        <begin position="25"/>
        <end position="40"/>
    </location>
</feature>
<protein>
    <submittedName>
        <fullName evidence="2">Uncharacterized protein</fullName>
    </submittedName>
</protein>
<gene>
    <name evidence="2" type="ORF">XA68_12890</name>
</gene>
<evidence type="ECO:0000313" key="2">
    <source>
        <dbReference type="EMBL" id="PFH59052.1"/>
    </source>
</evidence>
<reference evidence="2 3" key="1">
    <citation type="journal article" date="2015" name="BMC Genomics">
        <title>Gene expression during zombie ant biting behavior reflects the complexity underlying fungal parasitic behavioral manipulation.</title>
        <authorList>
            <person name="de Bekker C."/>
            <person name="Ohm R.A."/>
            <person name="Loreto R.G."/>
            <person name="Sebastian A."/>
            <person name="Albert I."/>
            <person name="Merrow M."/>
            <person name="Brachmann A."/>
            <person name="Hughes D.P."/>
        </authorList>
    </citation>
    <scope>NUCLEOTIDE SEQUENCE [LARGE SCALE GENOMIC DNA]</scope>
    <source>
        <strain evidence="2 3">SC16a</strain>
    </source>
</reference>
<dbReference type="EMBL" id="LAZP02000231">
    <property type="protein sequence ID" value="PFH59052.1"/>
    <property type="molecule type" value="Genomic_DNA"/>
</dbReference>
<evidence type="ECO:0000256" key="1">
    <source>
        <dbReference type="SAM" id="MobiDB-lite"/>
    </source>
</evidence>
<dbReference type="Proteomes" id="UP000037136">
    <property type="component" value="Unassembled WGS sequence"/>
</dbReference>
<name>A0A2A9PDQ7_OPHUN</name>
<comment type="caution">
    <text evidence="2">The sequence shown here is derived from an EMBL/GenBank/DDBJ whole genome shotgun (WGS) entry which is preliminary data.</text>
</comment>
<dbReference type="AlphaFoldDB" id="A0A2A9PDQ7"/>